<keyword evidence="3" id="KW-1185">Reference proteome</keyword>
<feature type="compositionally biased region" description="Low complexity" evidence="1">
    <location>
        <begin position="181"/>
        <end position="192"/>
    </location>
</feature>
<gene>
    <name evidence="2" type="ORF">TIFTF001_041182</name>
</gene>
<proteinExistence type="predicted"/>
<dbReference type="Proteomes" id="UP001187192">
    <property type="component" value="Unassembled WGS sequence"/>
</dbReference>
<sequence>MVHAKCRAPYILVPHKFPDYSCRSSYSSTPDSHQELQISSRPPVPLQDSDGLTIMVCSIEYLGKIYLPRMGKISRSRLGTDSFPIDTTGSCYTIFLISLNCRKVGKGQTGFAPTIEVYGTNEWSLSPMENLQIRMLEKQLFLRNRVIPDEIWPGPEEDASWDSLPTGYTKKIKQILDELNSPKSSPSSSPSPVADLADACPDITYKPKQKKADAGSTSQQSQPIRFQFEGLTSEEENFLYQQYDPYEFSQKPWEDSIMTETENLAKLELSVSSPQVTQSCQMTYEQTPSKTHLVPRSRPDTQDVWFTDEDWEDPQFRAEIFRIIDEMEAIHVAEQAHKVEEERAKKNPRRHL</sequence>
<evidence type="ECO:0000313" key="3">
    <source>
        <dbReference type="Proteomes" id="UP001187192"/>
    </source>
</evidence>
<comment type="caution">
    <text evidence="2">The sequence shown here is derived from an EMBL/GenBank/DDBJ whole genome shotgun (WGS) entry which is preliminary data.</text>
</comment>
<reference evidence="2" key="1">
    <citation type="submission" date="2023-07" db="EMBL/GenBank/DDBJ databases">
        <title>draft genome sequence of fig (Ficus carica).</title>
        <authorList>
            <person name="Takahashi T."/>
            <person name="Nishimura K."/>
        </authorList>
    </citation>
    <scope>NUCLEOTIDE SEQUENCE</scope>
</reference>
<evidence type="ECO:0000256" key="1">
    <source>
        <dbReference type="SAM" id="MobiDB-lite"/>
    </source>
</evidence>
<dbReference type="AlphaFoldDB" id="A0AA88CT04"/>
<accession>A0AA88CT04</accession>
<name>A0AA88CT04_FICCA</name>
<protein>
    <submittedName>
        <fullName evidence="2">Uncharacterized protein</fullName>
    </submittedName>
</protein>
<dbReference type="EMBL" id="BTGU01001739">
    <property type="protein sequence ID" value="GMN28527.1"/>
    <property type="molecule type" value="Genomic_DNA"/>
</dbReference>
<organism evidence="2 3">
    <name type="scientific">Ficus carica</name>
    <name type="common">Common fig</name>
    <dbReference type="NCBI Taxonomy" id="3494"/>
    <lineage>
        <taxon>Eukaryota</taxon>
        <taxon>Viridiplantae</taxon>
        <taxon>Streptophyta</taxon>
        <taxon>Embryophyta</taxon>
        <taxon>Tracheophyta</taxon>
        <taxon>Spermatophyta</taxon>
        <taxon>Magnoliopsida</taxon>
        <taxon>eudicotyledons</taxon>
        <taxon>Gunneridae</taxon>
        <taxon>Pentapetalae</taxon>
        <taxon>rosids</taxon>
        <taxon>fabids</taxon>
        <taxon>Rosales</taxon>
        <taxon>Moraceae</taxon>
        <taxon>Ficeae</taxon>
        <taxon>Ficus</taxon>
    </lineage>
</organism>
<feature type="region of interest" description="Disordered" evidence="1">
    <location>
        <begin position="179"/>
        <end position="198"/>
    </location>
</feature>
<evidence type="ECO:0000313" key="2">
    <source>
        <dbReference type="EMBL" id="GMN28527.1"/>
    </source>
</evidence>